<dbReference type="Pfam" id="PF00534">
    <property type="entry name" value="Glycos_transf_1"/>
    <property type="match status" value="1"/>
</dbReference>
<dbReference type="Proteomes" id="UP000001589">
    <property type="component" value="Chromosome"/>
</dbReference>
<dbReference type="OrthoDB" id="9801609at2"/>
<dbReference type="CAZy" id="GT4">
    <property type="family name" value="Glycosyltransferase Family 4"/>
</dbReference>
<dbReference type="PANTHER" id="PTHR12526:SF630">
    <property type="entry name" value="GLYCOSYLTRANSFERASE"/>
    <property type="match status" value="1"/>
</dbReference>
<evidence type="ECO:0000313" key="2">
    <source>
        <dbReference type="EMBL" id="ABM72587.1"/>
    </source>
</evidence>
<dbReference type="EMBL" id="CP000552">
    <property type="protein sequence ID" value="ABM72587.1"/>
    <property type="molecule type" value="Genomic_DNA"/>
</dbReference>
<dbReference type="PANTHER" id="PTHR12526">
    <property type="entry name" value="GLYCOSYLTRANSFERASE"/>
    <property type="match status" value="1"/>
</dbReference>
<proteinExistence type="predicted"/>
<dbReference type="eggNOG" id="COG0438">
    <property type="taxonomic scope" value="Bacteria"/>
</dbReference>
<dbReference type="RefSeq" id="WP_011820684.1">
    <property type="nucleotide sequence ID" value="NC_008817.1"/>
</dbReference>
<dbReference type="AlphaFoldDB" id="A2BXS6"/>
<dbReference type="GeneID" id="60201001"/>
<dbReference type="HOGENOM" id="CLU_009583_0_3_3"/>
<evidence type="ECO:0000259" key="1">
    <source>
        <dbReference type="Pfam" id="PF00534"/>
    </source>
</evidence>
<feature type="domain" description="Glycosyl transferase family 1" evidence="1">
    <location>
        <begin position="188"/>
        <end position="342"/>
    </location>
</feature>
<dbReference type="SUPFAM" id="SSF53756">
    <property type="entry name" value="UDP-Glycosyltransferase/glycogen phosphorylase"/>
    <property type="match status" value="1"/>
</dbReference>
<dbReference type="GO" id="GO:0016757">
    <property type="term" value="F:glycosyltransferase activity"/>
    <property type="evidence" value="ECO:0007669"/>
    <property type="project" value="InterPro"/>
</dbReference>
<reference evidence="2 3" key="1">
    <citation type="journal article" date="2007" name="PLoS Genet.">
        <title>Patterns and implications of gene gain and loss in the evolution of Prochlorococcus.</title>
        <authorList>
            <person name="Kettler G.C."/>
            <person name="Martiny A.C."/>
            <person name="Huang K."/>
            <person name="Zucker J."/>
            <person name="Coleman M.L."/>
            <person name="Rodrigue S."/>
            <person name="Chen F."/>
            <person name="Lapidus A."/>
            <person name="Ferriera S."/>
            <person name="Johnson J."/>
            <person name="Steglich C."/>
            <person name="Church G.M."/>
            <person name="Richardson P."/>
            <person name="Chisholm S.W."/>
        </authorList>
    </citation>
    <scope>NUCLEOTIDE SEQUENCE [LARGE SCALE GENOMIC DNA]</scope>
    <source>
        <strain evidence="2 3">MIT 9515</strain>
    </source>
</reference>
<organism evidence="2 3">
    <name type="scientific">Prochlorococcus marinus (strain MIT 9515)</name>
    <dbReference type="NCBI Taxonomy" id="167542"/>
    <lineage>
        <taxon>Bacteria</taxon>
        <taxon>Bacillati</taxon>
        <taxon>Cyanobacteriota</taxon>
        <taxon>Cyanophyceae</taxon>
        <taxon>Synechococcales</taxon>
        <taxon>Prochlorococcaceae</taxon>
        <taxon>Prochlorococcus</taxon>
    </lineage>
</organism>
<dbReference type="STRING" id="167542.P9515_13801"/>
<name>A2BXS6_PROM5</name>
<dbReference type="Gene3D" id="3.40.50.2000">
    <property type="entry name" value="Glycogen Phosphorylase B"/>
    <property type="match status" value="2"/>
</dbReference>
<gene>
    <name evidence="2" type="ordered locus">P9515_13801</name>
</gene>
<dbReference type="InterPro" id="IPR001296">
    <property type="entry name" value="Glyco_trans_1"/>
</dbReference>
<dbReference type="KEGG" id="pmc:P9515_13801"/>
<accession>A2BXS6</accession>
<evidence type="ECO:0000313" key="3">
    <source>
        <dbReference type="Proteomes" id="UP000001589"/>
    </source>
</evidence>
<protein>
    <recommendedName>
        <fullName evidence="1">Glycosyl transferase family 1 domain-containing protein</fullName>
    </recommendedName>
</protein>
<sequence>MTINFHILDGIKIGGIENLALTMSREGMPMEKNYLINLNKNINNFSNDISTKNKYKNLNIISFERRRGILFIAFLIKLFSKNKAHNVIIYFNNITSLWVVLGAKIAGVNNLAICVQNLIESFSIKNLKLIFLMRIFNMLNVKLVPCSYAIKNSFLNFNKNIIFSNVIPNCINVKSFQNEVQKNIKFRKINSPITIMMVARLDEIKDQETLLRAYAKINKKCNLILVGDGNKRAYLEGIASELGLDIKKIFVGSKLDIPAMLAEADIFAFSTTLSEGFGIALIEAMAARLPIIATDVPACREVLDDGKAGILIPKGRVDLWINSLNEIISSSTKRDYYIEKSAQNLKKYDSKIVKTKWLKLFKE</sequence>